<gene>
    <name evidence="1" type="ORF">DBV15_07836</name>
</gene>
<dbReference type="Proteomes" id="UP000310200">
    <property type="component" value="Unassembled WGS sequence"/>
</dbReference>
<comment type="caution">
    <text evidence="1">The sequence shown here is derived from an EMBL/GenBank/DDBJ whole genome shotgun (WGS) entry which is preliminary data.</text>
</comment>
<keyword evidence="2" id="KW-1185">Reference proteome</keyword>
<reference evidence="1 2" key="1">
    <citation type="journal article" date="2019" name="Philos. Trans. R. Soc. Lond., B, Biol. Sci.">
        <title>Ant behaviour and brain gene expression of defending hosts depend on the ecological success of the intruding social parasite.</title>
        <authorList>
            <person name="Kaur R."/>
            <person name="Stoldt M."/>
            <person name="Jongepier E."/>
            <person name="Feldmeyer B."/>
            <person name="Menzel F."/>
            <person name="Bornberg-Bauer E."/>
            <person name="Foitzik S."/>
        </authorList>
    </citation>
    <scope>NUCLEOTIDE SEQUENCE [LARGE SCALE GENOMIC DNA]</scope>
    <source>
        <tissue evidence="1">Whole body</tissue>
    </source>
</reference>
<protein>
    <submittedName>
        <fullName evidence="1">Uncharacterized protein</fullName>
    </submittedName>
</protein>
<proteinExistence type="predicted"/>
<dbReference type="AlphaFoldDB" id="A0A4S2JZM1"/>
<dbReference type="EMBL" id="QBLH01003218">
    <property type="protein sequence ID" value="TGZ42265.1"/>
    <property type="molecule type" value="Genomic_DNA"/>
</dbReference>
<sequence length="145" mass="16196">MAFGAISRKTLELDQVDMHGSFLAPLSLKKKTRIFRGVSITPYMLEQKRAALRRSYRDLAEVQSYNPPPFAPQETLVILHPGITASEALTAISYSGMRRSLRKAGSASVCANSYKGELSPENNAAVKDECYEWHFVGKYHCVRKA</sequence>
<evidence type="ECO:0000313" key="2">
    <source>
        <dbReference type="Proteomes" id="UP000310200"/>
    </source>
</evidence>
<evidence type="ECO:0000313" key="1">
    <source>
        <dbReference type="EMBL" id="TGZ42265.1"/>
    </source>
</evidence>
<accession>A0A4S2JZM1</accession>
<organism evidence="1 2">
    <name type="scientific">Temnothorax longispinosus</name>
    <dbReference type="NCBI Taxonomy" id="300112"/>
    <lineage>
        <taxon>Eukaryota</taxon>
        <taxon>Metazoa</taxon>
        <taxon>Ecdysozoa</taxon>
        <taxon>Arthropoda</taxon>
        <taxon>Hexapoda</taxon>
        <taxon>Insecta</taxon>
        <taxon>Pterygota</taxon>
        <taxon>Neoptera</taxon>
        <taxon>Endopterygota</taxon>
        <taxon>Hymenoptera</taxon>
        <taxon>Apocrita</taxon>
        <taxon>Aculeata</taxon>
        <taxon>Formicoidea</taxon>
        <taxon>Formicidae</taxon>
        <taxon>Myrmicinae</taxon>
        <taxon>Temnothorax</taxon>
    </lineage>
</organism>
<name>A0A4S2JZM1_9HYME</name>